<keyword evidence="2 3" id="KW-0539">Nucleus</keyword>
<comment type="caution">
    <text evidence="6">The sequence shown here is derived from an EMBL/GenBank/DDBJ whole genome shotgun (WGS) entry which is preliminary data.</text>
</comment>
<reference evidence="6" key="1">
    <citation type="journal article" date="2021" name="J. Hered.">
        <title>Genome Assembly of Salicaceae Populus deltoides (Eastern Cottonwood) I-69 Based on Nanopore Sequencing and Hi-C Technologies.</title>
        <authorList>
            <person name="Bai S."/>
            <person name="Wu H."/>
            <person name="Zhang J."/>
            <person name="Pan Z."/>
            <person name="Zhao W."/>
            <person name="Li Z."/>
            <person name="Tong C."/>
        </authorList>
    </citation>
    <scope>NUCLEOTIDE SEQUENCE</scope>
    <source>
        <tissue evidence="6">Leaf</tissue>
    </source>
</reference>
<dbReference type="AlphaFoldDB" id="A0A8T2WS55"/>
<proteinExistence type="predicted"/>
<evidence type="ECO:0000259" key="5">
    <source>
        <dbReference type="PROSITE" id="PS50118"/>
    </source>
</evidence>
<dbReference type="FunFam" id="1.10.30.10:FF:000016">
    <property type="entry name" value="FACT complex subunit SSRP1"/>
    <property type="match status" value="1"/>
</dbReference>
<dbReference type="Proteomes" id="UP000807159">
    <property type="component" value="Chromosome 17"/>
</dbReference>
<dbReference type="PRINTS" id="PR00886">
    <property type="entry name" value="HIGHMOBLTY12"/>
</dbReference>
<protein>
    <recommendedName>
        <fullName evidence="5">HMG box domain-containing protein</fullName>
    </recommendedName>
</protein>
<dbReference type="SMART" id="SM00398">
    <property type="entry name" value="HMG"/>
    <property type="match status" value="1"/>
</dbReference>
<evidence type="ECO:0000256" key="1">
    <source>
        <dbReference type="ARBA" id="ARBA00023125"/>
    </source>
</evidence>
<evidence type="ECO:0000256" key="2">
    <source>
        <dbReference type="ARBA" id="ARBA00023242"/>
    </source>
</evidence>
<dbReference type="InterPro" id="IPR050342">
    <property type="entry name" value="HMGB"/>
</dbReference>
<dbReference type="EMBL" id="JACEGQ020000017">
    <property type="protein sequence ID" value="KAH8483736.1"/>
    <property type="molecule type" value="Genomic_DNA"/>
</dbReference>
<evidence type="ECO:0000313" key="6">
    <source>
        <dbReference type="EMBL" id="KAH8483736.1"/>
    </source>
</evidence>
<feature type="DNA-binding region" description="HMG box" evidence="3">
    <location>
        <begin position="95"/>
        <end position="163"/>
    </location>
</feature>
<gene>
    <name evidence="6" type="ORF">H0E87_028233</name>
</gene>
<evidence type="ECO:0000256" key="4">
    <source>
        <dbReference type="SAM" id="MobiDB-lite"/>
    </source>
</evidence>
<feature type="compositionally biased region" description="Acidic residues" evidence="4">
    <location>
        <begin position="28"/>
        <end position="39"/>
    </location>
</feature>
<dbReference type="Gene3D" id="1.10.30.10">
    <property type="entry name" value="High mobility group box domain"/>
    <property type="match status" value="1"/>
</dbReference>
<dbReference type="PANTHER" id="PTHR48112:SF22">
    <property type="entry name" value="MITOCHONDRIAL TRANSCRIPTION FACTOR A, ISOFORM B"/>
    <property type="match status" value="1"/>
</dbReference>
<dbReference type="GO" id="GO:0003677">
    <property type="term" value="F:DNA binding"/>
    <property type="evidence" value="ECO:0007669"/>
    <property type="project" value="UniProtKB-UniRule"/>
</dbReference>
<sequence>MQRNLSMVMLQDEDFVAGKDDGGSPTDDSGDGESDASESGDEKEASHSIHSTNPTKKDFKREASSSKATTKRKSRDGEESQKKRKPKKKKDPNAPKRSKSAYMFFSQMERENVRKSNPGIVFGEIAKALADKWNAMSAEEKEPYEEMARNDKKRYKLQVNDYKNPQPMMVDSENESDS</sequence>
<dbReference type="PANTHER" id="PTHR48112">
    <property type="entry name" value="HIGH MOBILITY GROUP PROTEIN DSP1"/>
    <property type="match status" value="1"/>
</dbReference>
<dbReference type="Pfam" id="PF00505">
    <property type="entry name" value="HMG_box"/>
    <property type="match status" value="1"/>
</dbReference>
<evidence type="ECO:0000313" key="7">
    <source>
        <dbReference type="Proteomes" id="UP000807159"/>
    </source>
</evidence>
<dbReference type="PROSITE" id="PS50118">
    <property type="entry name" value="HMG_BOX_2"/>
    <property type="match status" value="1"/>
</dbReference>
<feature type="compositionally biased region" description="Basic and acidic residues" evidence="4">
    <location>
        <begin position="55"/>
        <end position="64"/>
    </location>
</feature>
<accession>A0A8T2WS55</accession>
<evidence type="ECO:0000256" key="3">
    <source>
        <dbReference type="PROSITE-ProRule" id="PRU00267"/>
    </source>
</evidence>
<dbReference type="GO" id="GO:0005634">
    <property type="term" value="C:nucleus"/>
    <property type="evidence" value="ECO:0007669"/>
    <property type="project" value="UniProtKB-UniRule"/>
</dbReference>
<dbReference type="InterPro" id="IPR009071">
    <property type="entry name" value="HMG_box_dom"/>
</dbReference>
<organism evidence="6 7">
    <name type="scientific">Populus deltoides</name>
    <name type="common">Eastern poplar</name>
    <name type="synonym">Eastern cottonwood</name>
    <dbReference type="NCBI Taxonomy" id="3696"/>
    <lineage>
        <taxon>Eukaryota</taxon>
        <taxon>Viridiplantae</taxon>
        <taxon>Streptophyta</taxon>
        <taxon>Embryophyta</taxon>
        <taxon>Tracheophyta</taxon>
        <taxon>Spermatophyta</taxon>
        <taxon>Magnoliopsida</taxon>
        <taxon>eudicotyledons</taxon>
        <taxon>Gunneridae</taxon>
        <taxon>Pentapetalae</taxon>
        <taxon>rosids</taxon>
        <taxon>fabids</taxon>
        <taxon>Malpighiales</taxon>
        <taxon>Salicaceae</taxon>
        <taxon>Saliceae</taxon>
        <taxon>Populus</taxon>
    </lineage>
</organism>
<dbReference type="InterPro" id="IPR036910">
    <property type="entry name" value="HMG_box_dom_sf"/>
</dbReference>
<keyword evidence="1 3" id="KW-0238">DNA-binding</keyword>
<dbReference type="SUPFAM" id="SSF47095">
    <property type="entry name" value="HMG-box"/>
    <property type="match status" value="1"/>
</dbReference>
<keyword evidence="7" id="KW-1185">Reference proteome</keyword>
<name>A0A8T2WS55_POPDE</name>
<feature type="domain" description="HMG box" evidence="5">
    <location>
        <begin position="95"/>
        <end position="163"/>
    </location>
</feature>
<feature type="region of interest" description="Disordered" evidence="4">
    <location>
        <begin position="1"/>
        <end position="102"/>
    </location>
</feature>